<accession>A0A1Y2ANE1</accession>
<evidence type="ECO:0000313" key="1">
    <source>
        <dbReference type="EMBL" id="ORY24108.1"/>
    </source>
</evidence>
<protein>
    <submittedName>
        <fullName evidence="1">Uncharacterized protein</fullName>
    </submittedName>
</protein>
<proteinExistence type="predicted"/>
<organism evidence="1 2">
    <name type="scientific">Naematelia encephala</name>
    <dbReference type="NCBI Taxonomy" id="71784"/>
    <lineage>
        <taxon>Eukaryota</taxon>
        <taxon>Fungi</taxon>
        <taxon>Dikarya</taxon>
        <taxon>Basidiomycota</taxon>
        <taxon>Agaricomycotina</taxon>
        <taxon>Tremellomycetes</taxon>
        <taxon>Tremellales</taxon>
        <taxon>Naemateliaceae</taxon>
        <taxon>Naematelia</taxon>
    </lineage>
</organism>
<dbReference type="AlphaFoldDB" id="A0A1Y2ANE1"/>
<dbReference type="EMBL" id="MCFC01000071">
    <property type="protein sequence ID" value="ORY24108.1"/>
    <property type="molecule type" value="Genomic_DNA"/>
</dbReference>
<comment type="caution">
    <text evidence="1">The sequence shown here is derived from an EMBL/GenBank/DDBJ whole genome shotgun (WGS) entry which is preliminary data.</text>
</comment>
<name>A0A1Y2ANE1_9TREE</name>
<reference evidence="1 2" key="1">
    <citation type="submission" date="2016-07" db="EMBL/GenBank/DDBJ databases">
        <title>Pervasive Adenine N6-methylation of Active Genes in Fungi.</title>
        <authorList>
            <consortium name="DOE Joint Genome Institute"/>
            <person name="Mondo S.J."/>
            <person name="Dannebaum R.O."/>
            <person name="Kuo R.C."/>
            <person name="Labutti K."/>
            <person name="Haridas S."/>
            <person name="Kuo A."/>
            <person name="Salamov A."/>
            <person name="Ahrendt S.R."/>
            <person name="Lipzen A."/>
            <person name="Sullivan W."/>
            <person name="Andreopoulos W.B."/>
            <person name="Clum A."/>
            <person name="Lindquist E."/>
            <person name="Daum C."/>
            <person name="Ramamoorthy G.K."/>
            <person name="Gryganskyi A."/>
            <person name="Culley D."/>
            <person name="Magnuson J.K."/>
            <person name="James T.Y."/>
            <person name="O'Malley M.A."/>
            <person name="Stajich J.E."/>
            <person name="Spatafora J.W."/>
            <person name="Visel A."/>
            <person name="Grigoriev I.V."/>
        </authorList>
    </citation>
    <scope>NUCLEOTIDE SEQUENCE [LARGE SCALE GENOMIC DNA]</scope>
    <source>
        <strain evidence="1 2">68-887.2</strain>
    </source>
</reference>
<evidence type="ECO:0000313" key="2">
    <source>
        <dbReference type="Proteomes" id="UP000193986"/>
    </source>
</evidence>
<gene>
    <name evidence="1" type="ORF">BCR39DRAFT_547608</name>
</gene>
<dbReference type="Proteomes" id="UP000193986">
    <property type="component" value="Unassembled WGS sequence"/>
</dbReference>
<sequence>MAQVPRHPDNTRADDSDVHARLRTIRVHGCPGRVLTRFSLRLRSNGILTEIYLPANLQRQRAAYERMIGQWMKDSQSQDLAANRILFKQAPASSAAVLLVQQNHFHFAKPPQLNHLSATWKPSAVSHLARASEAICLNNSKVKFQFKRLHMAVRCHSRDLLGGKAVYIVWGVNGRTMEC</sequence>
<dbReference type="InParanoid" id="A0A1Y2ANE1"/>
<keyword evidence="2" id="KW-1185">Reference proteome</keyword>